<dbReference type="GO" id="GO:0043527">
    <property type="term" value="C:tRNA methyltransferase complex"/>
    <property type="evidence" value="ECO:0007669"/>
    <property type="project" value="TreeGrafter"/>
</dbReference>
<keyword evidence="4 7" id="KW-0808">Transferase</keyword>
<dbReference type="Gene3D" id="3.40.50.150">
    <property type="entry name" value="Vaccinia Virus protein VP39"/>
    <property type="match status" value="1"/>
</dbReference>
<keyword evidence="5 7" id="KW-0949">S-adenosyl-L-methionine</keyword>
<name>A0A833JDB8_9BACT</name>
<dbReference type="SUPFAM" id="SSF53335">
    <property type="entry name" value="S-adenosyl-L-methionine-dependent methyltransferases"/>
    <property type="match status" value="1"/>
</dbReference>
<evidence type="ECO:0000256" key="5">
    <source>
        <dbReference type="ARBA" id="ARBA00022691"/>
    </source>
</evidence>
<dbReference type="NCBIfam" id="TIGR00091">
    <property type="entry name" value="tRNA (guanosine(46)-N7)-methyltransferase TrmB"/>
    <property type="match status" value="1"/>
</dbReference>
<comment type="caution">
    <text evidence="7">Lacks conserved residue(s) required for the propagation of feature annotation.</text>
</comment>
<dbReference type="GO" id="GO:0008176">
    <property type="term" value="F:tRNA (guanine(46)-N7)-methyltransferase activity"/>
    <property type="evidence" value="ECO:0007669"/>
    <property type="project" value="UniProtKB-UniRule"/>
</dbReference>
<comment type="pathway">
    <text evidence="7">tRNA modification; N(7)-methylguanine-tRNA biosynthesis.</text>
</comment>
<feature type="binding site" evidence="7">
    <location>
        <position position="173"/>
    </location>
    <ligand>
        <name>substrate</name>
    </ligand>
</feature>
<dbReference type="InterPro" id="IPR029063">
    <property type="entry name" value="SAM-dependent_MTases_sf"/>
</dbReference>
<gene>
    <name evidence="7 8" type="primary">trmB</name>
    <name evidence="8" type="ORF">GCL57_08835</name>
</gene>
<feature type="binding site" evidence="7">
    <location>
        <position position="114"/>
    </location>
    <ligand>
        <name>S-adenosyl-L-methionine</name>
        <dbReference type="ChEBI" id="CHEBI:59789"/>
    </ligand>
</feature>
<dbReference type="AlphaFoldDB" id="A0A833JDB8"/>
<keyword evidence="9" id="KW-1185">Reference proteome</keyword>
<keyword evidence="6 7" id="KW-0819">tRNA processing</keyword>
<evidence type="ECO:0000256" key="1">
    <source>
        <dbReference type="ARBA" id="ARBA00000142"/>
    </source>
</evidence>
<dbReference type="CDD" id="cd02440">
    <property type="entry name" value="AdoMet_MTases"/>
    <property type="match status" value="1"/>
</dbReference>
<comment type="similarity">
    <text evidence="7">Belongs to the class I-like SAM-binding methyltransferase superfamily. TrmB family.</text>
</comment>
<dbReference type="PROSITE" id="PS51625">
    <property type="entry name" value="SAM_MT_TRMB"/>
    <property type="match status" value="1"/>
</dbReference>
<dbReference type="EMBL" id="WFLN01000006">
    <property type="protein sequence ID" value="KAB8031062.1"/>
    <property type="molecule type" value="Genomic_DNA"/>
</dbReference>
<feature type="binding site" evidence="7">
    <location>
        <position position="137"/>
    </location>
    <ligand>
        <name>S-adenosyl-L-methionine</name>
        <dbReference type="ChEBI" id="CHEBI:59789"/>
    </ligand>
</feature>
<organism evidence="8 9">
    <name type="scientific">Fluviispira multicolorata</name>
    <dbReference type="NCBI Taxonomy" id="2654512"/>
    <lineage>
        <taxon>Bacteria</taxon>
        <taxon>Pseudomonadati</taxon>
        <taxon>Bdellovibrionota</taxon>
        <taxon>Oligoflexia</taxon>
        <taxon>Silvanigrellales</taxon>
        <taxon>Silvanigrellaceae</taxon>
        <taxon>Fluviispira</taxon>
    </lineage>
</organism>
<evidence type="ECO:0000313" key="8">
    <source>
        <dbReference type="EMBL" id="KAB8031062.1"/>
    </source>
</evidence>
<reference evidence="8 9" key="1">
    <citation type="submission" date="2019-10" db="EMBL/GenBank/DDBJ databases">
        <title>New genus of Silvanigrellaceae.</title>
        <authorList>
            <person name="Pitt A."/>
            <person name="Hahn M.W."/>
        </authorList>
    </citation>
    <scope>NUCLEOTIDE SEQUENCE [LARGE SCALE GENOMIC DNA]</scope>
    <source>
        <strain evidence="8 9">33A1-SZDP</strain>
    </source>
</reference>
<sequence length="235" mass="27274">MLMRKVGTIIDNLRKGEKAPDRHENPYLKEAIGLSEYLLTQAELGEKYSSLFTDMTKPIVVEIGCYMGKTVLELVENNKDKNILGLDITYKRVVKAARKLKRNHLDNGRIAICDGMAFLRDIVPDNSLLGVCVFFPDPWPKERHEKNRLLKADFIEILFSKLSPQGFFWFKTDHEQYFLETQKKVLHSGFISDDEKDFTPRSKPQNIQGDSYETAFQKLFTMKGVPFYQRVFIKP</sequence>
<dbReference type="Proteomes" id="UP000442694">
    <property type="component" value="Unassembled WGS sequence"/>
</dbReference>
<comment type="function">
    <text evidence="2 7">Catalyzes the formation of N(7)-methylguanine at position 46 (m7G46) in tRNA.</text>
</comment>
<evidence type="ECO:0000256" key="4">
    <source>
        <dbReference type="ARBA" id="ARBA00022679"/>
    </source>
</evidence>
<proteinExistence type="inferred from homology"/>
<dbReference type="InterPro" id="IPR003358">
    <property type="entry name" value="tRNA_(Gua-N-7)_MeTrfase_Trmb"/>
</dbReference>
<keyword evidence="3 7" id="KW-0489">Methyltransferase</keyword>
<dbReference type="Pfam" id="PF02390">
    <property type="entry name" value="Methyltransf_4"/>
    <property type="match status" value="1"/>
</dbReference>
<evidence type="ECO:0000313" key="9">
    <source>
        <dbReference type="Proteomes" id="UP000442694"/>
    </source>
</evidence>
<evidence type="ECO:0000256" key="2">
    <source>
        <dbReference type="ARBA" id="ARBA00003015"/>
    </source>
</evidence>
<dbReference type="PANTHER" id="PTHR23417">
    <property type="entry name" value="3-DEOXY-D-MANNO-OCTULOSONIC-ACID TRANSFERASE/TRNA GUANINE-N 7 - -METHYLTRANSFERASE"/>
    <property type="match status" value="1"/>
</dbReference>
<comment type="caution">
    <text evidence="8">The sequence shown here is derived from an EMBL/GenBank/DDBJ whole genome shotgun (WGS) entry which is preliminary data.</text>
</comment>
<dbReference type="HAMAP" id="MF_01057">
    <property type="entry name" value="tRNA_methyltr_TrmB"/>
    <property type="match status" value="1"/>
</dbReference>
<comment type="catalytic activity">
    <reaction evidence="1 7">
        <text>guanosine(46) in tRNA + S-adenosyl-L-methionine = N(7)-methylguanosine(46) in tRNA + S-adenosyl-L-homocysteine</text>
        <dbReference type="Rhea" id="RHEA:42708"/>
        <dbReference type="Rhea" id="RHEA-COMP:10188"/>
        <dbReference type="Rhea" id="RHEA-COMP:10189"/>
        <dbReference type="ChEBI" id="CHEBI:57856"/>
        <dbReference type="ChEBI" id="CHEBI:59789"/>
        <dbReference type="ChEBI" id="CHEBI:74269"/>
        <dbReference type="ChEBI" id="CHEBI:74480"/>
        <dbReference type="EC" id="2.1.1.33"/>
    </reaction>
</comment>
<feature type="binding site" evidence="7">
    <location>
        <position position="141"/>
    </location>
    <ligand>
        <name>substrate</name>
    </ligand>
</feature>
<dbReference type="EC" id="2.1.1.33" evidence="7"/>
<dbReference type="InterPro" id="IPR055361">
    <property type="entry name" value="tRNA_methyltr_TrmB_bact"/>
</dbReference>
<dbReference type="PANTHER" id="PTHR23417:SF14">
    <property type="entry name" value="PENTACOTRIPEPTIDE-REPEAT REGION OF PRORP DOMAIN-CONTAINING PROTEIN"/>
    <property type="match status" value="1"/>
</dbReference>
<evidence type="ECO:0000256" key="7">
    <source>
        <dbReference type="HAMAP-Rule" id="MF_01057"/>
    </source>
</evidence>
<evidence type="ECO:0000256" key="3">
    <source>
        <dbReference type="ARBA" id="ARBA00022603"/>
    </source>
</evidence>
<protein>
    <recommendedName>
        <fullName evidence="7">tRNA (guanine-N(7)-)-methyltransferase</fullName>
        <ecNumber evidence="7">2.1.1.33</ecNumber>
    </recommendedName>
    <alternativeName>
        <fullName evidence="7">tRNA (guanine(46)-N(7))-methyltransferase</fullName>
    </alternativeName>
    <alternativeName>
        <fullName evidence="7">tRNA(m7G46)-methyltransferase</fullName>
    </alternativeName>
</protein>
<dbReference type="UniPathway" id="UPA00989"/>
<accession>A0A833JDB8</accession>
<feature type="binding site" evidence="7">
    <location>
        <position position="87"/>
    </location>
    <ligand>
        <name>S-adenosyl-L-methionine</name>
        <dbReference type="ChEBI" id="CHEBI:59789"/>
    </ligand>
</feature>
<feature type="binding site" evidence="7">
    <location>
        <position position="62"/>
    </location>
    <ligand>
        <name>S-adenosyl-L-methionine</name>
        <dbReference type="ChEBI" id="CHEBI:59789"/>
    </ligand>
</feature>
<evidence type="ECO:0000256" key="6">
    <source>
        <dbReference type="ARBA" id="ARBA00022694"/>
    </source>
</evidence>